<dbReference type="WBParaSite" id="HPLM_0001681801-mRNA-1">
    <property type="protein sequence ID" value="HPLM_0001681801-mRNA-1"/>
    <property type="gene ID" value="HPLM_0001681801"/>
</dbReference>
<dbReference type="EMBL" id="UZAF01019599">
    <property type="protein sequence ID" value="VDO61804.1"/>
    <property type="molecule type" value="Genomic_DNA"/>
</dbReference>
<accession>A0A158QR80</accession>
<gene>
    <name evidence="1" type="ORF">HPLM_LOCUS16810</name>
</gene>
<organism evidence="3">
    <name type="scientific">Haemonchus placei</name>
    <name type="common">Barber's pole worm</name>
    <dbReference type="NCBI Taxonomy" id="6290"/>
    <lineage>
        <taxon>Eukaryota</taxon>
        <taxon>Metazoa</taxon>
        <taxon>Ecdysozoa</taxon>
        <taxon>Nematoda</taxon>
        <taxon>Chromadorea</taxon>
        <taxon>Rhabditida</taxon>
        <taxon>Rhabditina</taxon>
        <taxon>Rhabditomorpha</taxon>
        <taxon>Strongyloidea</taxon>
        <taxon>Trichostrongylidae</taxon>
        <taxon>Haemonchus</taxon>
    </lineage>
</organism>
<dbReference type="Proteomes" id="UP000268014">
    <property type="component" value="Unassembled WGS sequence"/>
</dbReference>
<keyword evidence="2" id="KW-1185">Reference proteome</keyword>
<reference evidence="3" key="1">
    <citation type="submission" date="2016-04" db="UniProtKB">
        <authorList>
            <consortium name="WormBaseParasite"/>
        </authorList>
    </citation>
    <scope>IDENTIFICATION</scope>
</reference>
<reference evidence="1 2" key="2">
    <citation type="submission" date="2018-11" db="EMBL/GenBank/DDBJ databases">
        <authorList>
            <consortium name="Pathogen Informatics"/>
        </authorList>
    </citation>
    <scope>NUCLEOTIDE SEQUENCE [LARGE SCALE GENOMIC DNA]</scope>
    <source>
        <strain evidence="1 2">MHpl1</strain>
    </source>
</reference>
<name>A0A158QR80_HAEPC</name>
<proteinExistence type="predicted"/>
<evidence type="ECO:0000313" key="1">
    <source>
        <dbReference type="EMBL" id="VDO61804.1"/>
    </source>
</evidence>
<evidence type="ECO:0000313" key="3">
    <source>
        <dbReference type="WBParaSite" id="HPLM_0001681801-mRNA-1"/>
    </source>
</evidence>
<protein>
    <submittedName>
        <fullName evidence="3">SRCR domain-containing protein</fullName>
    </submittedName>
</protein>
<dbReference type="AlphaFoldDB" id="A0A158QR80"/>
<sequence length="65" mass="7525">MPTESQCAAHWEAECLSSVIADKCQVAIVRYRHLKVVDCGVHWSHVGNVESIGGFRKYWRWSHIR</sequence>
<evidence type="ECO:0000313" key="2">
    <source>
        <dbReference type="Proteomes" id="UP000268014"/>
    </source>
</evidence>